<organism evidence="2 3">
    <name type="scientific">Halomonas organivorans</name>
    <dbReference type="NCBI Taxonomy" id="257772"/>
    <lineage>
        <taxon>Bacteria</taxon>
        <taxon>Pseudomonadati</taxon>
        <taxon>Pseudomonadota</taxon>
        <taxon>Gammaproteobacteria</taxon>
        <taxon>Oceanospirillales</taxon>
        <taxon>Halomonadaceae</taxon>
        <taxon>Halomonas</taxon>
    </lineage>
</organism>
<dbReference type="Pfam" id="PF00535">
    <property type="entry name" value="Glycos_transf_2"/>
    <property type="match status" value="1"/>
</dbReference>
<dbReference type="InterPro" id="IPR029044">
    <property type="entry name" value="Nucleotide-diphossugar_trans"/>
</dbReference>
<dbReference type="RefSeq" id="WP_183387180.1">
    <property type="nucleotide sequence ID" value="NZ_JACHXM010000006.1"/>
</dbReference>
<evidence type="ECO:0000313" key="2">
    <source>
        <dbReference type="EMBL" id="MBB3140787.1"/>
    </source>
</evidence>
<dbReference type="PANTHER" id="PTHR43685">
    <property type="entry name" value="GLYCOSYLTRANSFERASE"/>
    <property type="match status" value="1"/>
</dbReference>
<dbReference type="EMBL" id="JACHXM010000006">
    <property type="protein sequence ID" value="MBB3140787.1"/>
    <property type="molecule type" value="Genomic_DNA"/>
</dbReference>
<dbReference type="SUPFAM" id="SSF53448">
    <property type="entry name" value="Nucleotide-diphospho-sugar transferases"/>
    <property type="match status" value="1"/>
</dbReference>
<dbReference type="InterPro" id="IPR050834">
    <property type="entry name" value="Glycosyltransf_2"/>
</dbReference>
<dbReference type="CDD" id="cd00761">
    <property type="entry name" value="Glyco_tranf_GTA_type"/>
    <property type="match status" value="1"/>
</dbReference>
<keyword evidence="3" id="KW-1185">Reference proteome</keyword>
<feature type="domain" description="Glycosyltransferase 2-like" evidence="1">
    <location>
        <begin position="5"/>
        <end position="112"/>
    </location>
</feature>
<reference evidence="2 3" key="1">
    <citation type="submission" date="2020-08" db="EMBL/GenBank/DDBJ databases">
        <title>Genomic Encyclopedia of Type Strains, Phase III (KMG-III): the genomes of soil and plant-associated and newly described type strains.</title>
        <authorList>
            <person name="Whitman W."/>
        </authorList>
    </citation>
    <scope>NUCLEOTIDE SEQUENCE [LARGE SCALE GENOMIC DNA]</scope>
    <source>
        <strain evidence="2 3">CECT 5995</strain>
    </source>
</reference>
<gene>
    <name evidence="2" type="ORF">FHR96_001656</name>
</gene>
<dbReference type="AlphaFoldDB" id="A0A7W5BX43"/>
<dbReference type="GO" id="GO:0044010">
    <property type="term" value="P:single-species biofilm formation"/>
    <property type="evidence" value="ECO:0007669"/>
    <property type="project" value="TreeGrafter"/>
</dbReference>
<evidence type="ECO:0000313" key="3">
    <source>
        <dbReference type="Proteomes" id="UP000525987"/>
    </source>
</evidence>
<dbReference type="InterPro" id="IPR001173">
    <property type="entry name" value="Glyco_trans_2-like"/>
</dbReference>
<dbReference type="Gene3D" id="3.90.550.10">
    <property type="entry name" value="Spore Coat Polysaccharide Biosynthesis Protein SpsA, Chain A"/>
    <property type="match status" value="1"/>
</dbReference>
<proteinExistence type="predicted"/>
<dbReference type="PANTHER" id="PTHR43685:SF2">
    <property type="entry name" value="GLYCOSYLTRANSFERASE 2-LIKE DOMAIN-CONTAINING PROTEIN"/>
    <property type="match status" value="1"/>
</dbReference>
<dbReference type="Proteomes" id="UP000525987">
    <property type="component" value="Unassembled WGS sequence"/>
</dbReference>
<name>A0A7W5BX43_9GAMM</name>
<sequence length="304" mass="34298">MPQFSLVMPVYNKEAVLASALACVYEQTLHDYELIVVDDGSTDGSLALLEREAELGRLRLLQRDAPGHGGYAARNHGALHATGRWLVFFDAGDMLLFDHLSQFADAILAHPQLELFINAYQMMDDHQRLPKVAAPAPGVLSRQQALAALARSDFIHINGACIRRERFQSLGGFPDGRYRRGGDAYFWLKALCTLEAIHYDATVTSLCMVQRGSGPRPPVNLQTQHPWLDVRDECETMLSRCERHYLRAAVNRKVLAWAMEKRRQGQSVRGDLRSLRLTALRPRHLYQALSLLMPAPPERHGRRP</sequence>
<evidence type="ECO:0000259" key="1">
    <source>
        <dbReference type="Pfam" id="PF00535"/>
    </source>
</evidence>
<comment type="caution">
    <text evidence="2">The sequence shown here is derived from an EMBL/GenBank/DDBJ whole genome shotgun (WGS) entry which is preliminary data.</text>
</comment>
<accession>A0A7W5BX43</accession>
<protein>
    <recommendedName>
        <fullName evidence="1">Glycosyltransferase 2-like domain-containing protein</fullName>
    </recommendedName>
</protein>